<dbReference type="GO" id="GO:0005634">
    <property type="term" value="C:nucleus"/>
    <property type="evidence" value="ECO:0007669"/>
    <property type="project" value="TreeGrafter"/>
</dbReference>
<dbReference type="InterPro" id="IPR012677">
    <property type="entry name" value="Nucleotide-bd_a/b_plait_sf"/>
</dbReference>
<dbReference type="Proteomes" id="UP000242188">
    <property type="component" value="Unassembled WGS sequence"/>
</dbReference>
<reference evidence="3 4" key="1">
    <citation type="journal article" date="2017" name="Nat. Ecol. Evol.">
        <title>Scallop genome provides insights into evolution of bilaterian karyotype and development.</title>
        <authorList>
            <person name="Wang S."/>
            <person name="Zhang J."/>
            <person name="Jiao W."/>
            <person name="Li J."/>
            <person name="Xun X."/>
            <person name="Sun Y."/>
            <person name="Guo X."/>
            <person name="Huan P."/>
            <person name="Dong B."/>
            <person name="Zhang L."/>
            <person name="Hu X."/>
            <person name="Sun X."/>
            <person name="Wang J."/>
            <person name="Zhao C."/>
            <person name="Wang Y."/>
            <person name="Wang D."/>
            <person name="Huang X."/>
            <person name="Wang R."/>
            <person name="Lv J."/>
            <person name="Li Y."/>
            <person name="Zhang Z."/>
            <person name="Liu B."/>
            <person name="Lu W."/>
            <person name="Hui Y."/>
            <person name="Liang J."/>
            <person name="Zhou Z."/>
            <person name="Hou R."/>
            <person name="Li X."/>
            <person name="Liu Y."/>
            <person name="Li H."/>
            <person name="Ning X."/>
            <person name="Lin Y."/>
            <person name="Zhao L."/>
            <person name="Xing Q."/>
            <person name="Dou J."/>
            <person name="Li Y."/>
            <person name="Mao J."/>
            <person name="Guo H."/>
            <person name="Dou H."/>
            <person name="Li T."/>
            <person name="Mu C."/>
            <person name="Jiang W."/>
            <person name="Fu Q."/>
            <person name="Fu X."/>
            <person name="Miao Y."/>
            <person name="Liu J."/>
            <person name="Yu Q."/>
            <person name="Li R."/>
            <person name="Liao H."/>
            <person name="Li X."/>
            <person name="Kong Y."/>
            <person name="Jiang Z."/>
            <person name="Chourrout D."/>
            <person name="Li R."/>
            <person name="Bao Z."/>
        </authorList>
    </citation>
    <scope>NUCLEOTIDE SEQUENCE [LARGE SCALE GENOMIC DNA]</scope>
    <source>
        <strain evidence="3 4">PY_sf001</strain>
    </source>
</reference>
<evidence type="ECO:0000313" key="3">
    <source>
        <dbReference type="EMBL" id="OWF45004.1"/>
    </source>
</evidence>
<dbReference type="InterPro" id="IPR006931">
    <property type="entry name" value="Calcipressin"/>
</dbReference>
<dbReference type="CDD" id="cd12434">
    <property type="entry name" value="RRM_RCAN_like"/>
    <property type="match status" value="1"/>
</dbReference>
<dbReference type="EMBL" id="NEDP02004628">
    <property type="protein sequence ID" value="OWF45004.1"/>
    <property type="molecule type" value="Genomic_DNA"/>
</dbReference>
<protein>
    <submittedName>
        <fullName evidence="3">Protein sarah</fullName>
    </submittedName>
</protein>
<dbReference type="GO" id="GO:0003676">
    <property type="term" value="F:nucleic acid binding"/>
    <property type="evidence" value="ECO:0007669"/>
    <property type="project" value="InterPro"/>
</dbReference>
<evidence type="ECO:0000256" key="1">
    <source>
        <dbReference type="ARBA" id="ARBA00008209"/>
    </source>
</evidence>
<name>A0A210Q8F0_MIZYE</name>
<dbReference type="AlphaFoldDB" id="A0A210Q8F0"/>
<dbReference type="FunFam" id="3.30.70.330:FF:000092">
    <property type="entry name" value="Calcipressin-2 isoform 2"/>
    <property type="match status" value="1"/>
</dbReference>
<dbReference type="SUPFAM" id="SSF54928">
    <property type="entry name" value="RNA-binding domain, RBD"/>
    <property type="match status" value="1"/>
</dbReference>
<feature type="compositionally biased region" description="Acidic residues" evidence="2">
    <location>
        <begin position="27"/>
        <end position="37"/>
    </location>
</feature>
<dbReference type="GO" id="GO:0008597">
    <property type="term" value="F:calcium-dependent protein serine/threonine phosphatase regulator activity"/>
    <property type="evidence" value="ECO:0007669"/>
    <property type="project" value="TreeGrafter"/>
</dbReference>
<sequence length="235" mass="26672">MRGDPSRFDTSESNDCKMAENGHENMDSVDDSLQDIDDCDVGNPNDEDFYDDLPDSVIVTNIADSVFLDPDTQKQFEEVFRYFDESVTFNFLKSFRRVRVNFSHPEFAVKAKLSLHEMEVCGTCIKCYMAQPRDKSRDKTDPHLQLPALTKQFLISPPASPPVGWEPVTESEPIINYDLLAAMASLTPGEAHELHKQTESQPAIIVHICENKEASDLYGDKRPKLPQTRCPERKT</sequence>
<keyword evidence="4" id="KW-1185">Reference proteome</keyword>
<dbReference type="PANTHER" id="PTHR10300">
    <property type="entry name" value="CALCIPRESSIN"/>
    <property type="match status" value="1"/>
</dbReference>
<comment type="similarity">
    <text evidence="1">Belongs to the RCAN family.</text>
</comment>
<dbReference type="PANTHER" id="PTHR10300:SF14">
    <property type="entry name" value="PROTEIN SARAH"/>
    <property type="match status" value="1"/>
</dbReference>
<dbReference type="Pfam" id="PF04847">
    <property type="entry name" value="Calcipressin"/>
    <property type="match status" value="1"/>
</dbReference>
<accession>A0A210Q8F0</accession>
<dbReference type="Gene3D" id="3.30.70.330">
    <property type="match status" value="1"/>
</dbReference>
<evidence type="ECO:0000313" key="4">
    <source>
        <dbReference type="Proteomes" id="UP000242188"/>
    </source>
</evidence>
<evidence type="ECO:0000256" key="2">
    <source>
        <dbReference type="SAM" id="MobiDB-lite"/>
    </source>
</evidence>
<dbReference type="OrthoDB" id="17212at2759"/>
<dbReference type="GO" id="GO:0005737">
    <property type="term" value="C:cytoplasm"/>
    <property type="evidence" value="ECO:0007669"/>
    <property type="project" value="TreeGrafter"/>
</dbReference>
<dbReference type="InterPro" id="IPR035979">
    <property type="entry name" value="RBD_domain_sf"/>
</dbReference>
<comment type="caution">
    <text evidence="3">The sequence shown here is derived from an EMBL/GenBank/DDBJ whole genome shotgun (WGS) entry which is preliminary data.</text>
</comment>
<proteinExistence type="inferred from homology"/>
<organism evidence="3 4">
    <name type="scientific">Mizuhopecten yessoensis</name>
    <name type="common">Japanese scallop</name>
    <name type="synonym">Patinopecten yessoensis</name>
    <dbReference type="NCBI Taxonomy" id="6573"/>
    <lineage>
        <taxon>Eukaryota</taxon>
        <taxon>Metazoa</taxon>
        <taxon>Spiralia</taxon>
        <taxon>Lophotrochozoa</taxon>
        <taxon>Mollusca</taxon>
        <taxon>Bivalvia</taxon>
        <taxon>Autobranchia</taxon>
        <taxon>Pteriomorphia</taxon>
        <taxon>Pectinida</taxon>
        <taxon>Pectinoidea</taxon>
        <taxon>Pectinidae</taxon>
        <taxon>Mizuhopecten</taxon>
    </lineage>
</organism>
<dbReference type="GO" id="GO:0019722">
    <property type="term" value="P:calcium-mediated signaling"/>
    <property type="evidence" value="ECO:0007669"/>
    <property type="project" value="InterPro"/>
</dbReference>
<dbReference type="STRING" id="6573.A0A210Q8F0"/>
<gene>
    <name evidence="3" type="ORF">KP79_PYT07814</name>
</gene>
<feature type="region of interest" description="Disordered" evidence="2">
    <location>
        <begin position="1"/>
        <end position="37"/>
    </location>
</feature>
<feature type="compositionally biased region" description="Basic and acidic residues" evidence="2">
    <location>
        <begin position="1"/>
        <end position="26"/>
    </location>
</feature>